<proteinExistence type="predicted"/>
<evidence type="ECO:0000313" key="1">
    <source>
        <dbReference type="EMBL" id="SDD76356.1"/>
    </source>
</evidence>
<dbReference type="STRING" id="530584.SAMN05421630_11242"/>
<dbReference type="EMBL" id="FMZE01000012">
    <property type="protein sequence ID" value="SDD76356.1"/>
    <property type="molecule type" value="Genomic_DNA"/>
</dbReference>
<dbReference type="AlphaFoldDB" id="A0A1G6XGM6"/>
<sequence length="117" mass="12189">MFVLWGLLHMGLGVSMVIDGFAGGTAGELEAESLMFFICATVLGAQAVAVALAMNRINSRLGYWLNITVLGVVDVAFLFVLVIPGHVDLIGGTSGPVIWLAASVCATVALRREPVSA</sequence>
<dbReference type="Proteomes" id="UP000199494">
    <property type="component" value="Unassembled WGS sequence"/>
</dbReference>
<accession>A0A1G6XGM6</accession>
<name>A0A1G6XGM6_9PSEU</name>
<keyword evidence="2" id="KW-1185">Reference proteome</keyword>
<reference evidence="1 2" key="1">
    <citation type="submission" date="2016-10" db="EMBL/GenBank/DDBJ databases">
        <authorList>
            <person name="de Groot N.N."/>
        </authorList>
    </citation>
    <scope>NUCLEOTIDE SEQUENCE [LARGE SCALE GENOMIC DNA]</scope>
    <source>
        <strain evidence="1 2">CGMCC 4.5506</strain>
    </source>
</reference>
<protein>
    <submittedName>
        <fullName evidence="1">Uncharacterized protein</fullName>
    </submittedName>
</protein>
<evidence type="ECO:0000313" key="2">
    <source>
        <dbReference type="Proteomes" id="UP000199494"/>
    </source>
</evidence>
<organism evidence="1 2">
    <name type="scientific">Prauserella marina</name>
    <dbReference type="NCBI Taxonomy" id="530584"/>
    <lineage>
        <taxon>Bacteria</taxon>
        <taxon>Bacillati</taxon>
        <taxon>Actinomycetota</taxon>
        <taxon>Actinomycetes</taxon>
        <taxon>Pseudonocardiales</taxon>
        <taxon>Pseudonocardiaceae</taxon>
        <taxon>Prauserella</taxon>
    </lineage>
</organism>
<gene>
    <name evidence="1" type="ORF">SAMN05421630_11242</name>
</gene>